<sequence length="49" mass="5755">MTIMSNMFCIAKDNRNDFRKYEPKVHVKGLVIFRHTVAVGRLQIVDCQM</sequence>
<name>Q1PVD4_KUEST</name>
<dbReference type="AlphaFoldDB" id="Q1PVD4"/>
<reference evidence="1" key="2">
    <citation type="submission" date="2006-01" db="EMBL/GenBank/DDBJ databases">
        <authorList>
            <person name="Genoscope"/>
        </authorList>
    </citation>
    <scope>NUCLEOTIDE SEQUENCE</scope>
</reference>
<reference evidence="1" key="1">
    <citation type="journal article" date="2006" name="Nature">
        <title>Deciphering the evolution and metabolism of an anammox bacterium from a community genome.</title>
        <authorList>
            <person name="Strous M."/>
            <person name="Pelletier E."/>
            <person name="Mangenot S."/>
            <person name="Rattei T."/>
            <person name="Lehner A."/>
            <person name="Taylor M.W."/>
            <person name="Horn M."/>
            <person name="Daims H."/>
            <person name="Bartol-Mavel D."/>
            <person name="Wincker P."/>
            <person name="Barbe V."/>
            <person name="Fonknechten N."/>
            <person name="Vallenet D."/>
            <person name="Segurens B."/>
            <person name="Schenowitz-Truong C."/>
            <person name="Medigue C."/>
            <person name="Collingro A."/>
            <person name="Snel B."/>
            <person name="Dutilh B.E."/>
            <person name="OpDenCamp H.J.M."/>
            <person name="vanDerDrift C."/>
            <person name="Cirpus I."/>
            <person name="vanDePas-Schoonen K.T."/>
            <person name="Harhangi H.R."/>
            <person name="vanNiftrik L."/>
            <person name="Schmid M."/>
            <person name="Keltjens J."/>
            <person name="vanDeVossenberg J."/>
            <person name="Kartal B."/>
            <person name="Meier H."/>
            <person name="Frishman D."/>
            <person name="Huynen M.A."/>
            <person name="Mewes H."/>
            <person name="Weissenbach J."/>
            <person name="Jetten M.S.M."/>
            <person name="Wagner M."/>
            <person name="LePaslier D."/>
        </authorList>
    </citation>
    <scope>NUCLEOTIDE SEQUENCE</scope>
</reference>
<organism evidence="1">
    <name type="scientific">Kuenenia stuttgartiensis</name>
    <dbReference type="NCBI Taxonomy" id="174633"/>
    <lineage>
        <taxon>Bacteria</taxon>
        <taxon>Pseudomonadati</taxon>
        <taxon>Planctomycetota</taxon>
        <taxon>Candidatus Brocadiia</taxon>
        <taxon>Candidatus Brocadiales</taxon>
        <taxon>Candidatus Brocadiaceae</taxon>
        <taxon>Candidatus Kuenenia</taxon>
    </lineage>
</organism>
<gene>
    <name evidence="1" type="ORF">kustc0445</name>
</gene>
<evidence type="ECO:0000313" key="1">
    <source>
        <dbReference type="EMBL" id="CAJ71190.1"/>
    </source>
</evidence>
<protein>
    <submittedName>
        <fullName evidence="1">Uncharacterized protein</fullName>
    </submittedName>
</protein>
<accession>Q1PVD4</accession>
<dbReference type="EMBL" id="CT573073">
    <property type="protein sequence ID" value="CAJ71190.1"/>
    <property type="molecule type" value="Genomic_DNA"/>
</dbReference>
<proteinExistence type="predicted"/>